<feature type="compositionally biased region" description="Polar residues" evidence="7">
    <location>
        <begin position="1270"/>
        <end position="1282"/>
    </location>
</feature>
<feature type="compositionally biased region" description="Basic residues" evidence="7">
    <location>
        <begin position="259"/>
        <end position="270"/>
    </location>
</feature>
<feature type="domain" description="C3H1-type" evidence="8">
    <location>
        <begin position="1885"/>
        <end position="1913"/>
    </location>
</feature>
<dbReference type="STRING" id="1590841.A0A2R6Q136"/>
<feature type="zinc finger region" description="C3H1-type" evidence="6">
    <location>
        <begin position="1781"/>
        <end position="1810"/>
    </location>
</feature>
<dbReference type="Gene3D" id="4.10.1000.10">
    <property type="entry name" value="Zinc finger, CCCH-type"/>
    <property type="match status" value="2"/>
</dbReference>
<dbReference type="SMART" id="SM00356">
    <property type="entry name" value="ZnF_C3H1"/>
    <property type="match status" value="5"/>
</dbReference>
<feature type="compositionally biased region" description="Polar residues" evidence="7">
    <location>
        <begin position="1215"/>
        <end position="1236"/>
    </location>
</feature>
<feature type="region of interest" description="Disordered" evidence="7">
    <location>
        <begin position="1243"/>
        <end position="1262"/>
    </location>
</feature>
<dbReference type="PROSITE" id="PS50103">
    <property type="entry name" value="ZF_C3H1"/>
    <property type="match status" value="3"/>
</dbReference>
<feature type="region of interest" description="Disordered" evidence="7">
    <location>
        <begin position="1270"/>
        <end position="1300"/>
    </location>
</feature>
<evidence type="ECO:0000256" key="5">
    <source>
        <dbReference type="ARBA" id="ARBA00023125"/>
    </source>
</evidence>
<feature type="compositionally biased region" description="Basic residues" evidence="7">
    <location>
        <begin position="1671"/>
        <end position="1680"/>
    </location>
</feature>
<feature type="region of interest" description="Disordered" evidence="7">
    <location>
        <begin position="1911"/>
        <end position="1930"/>
    </location>
</feature>
<keyword evidence="1 6" id="KW-0479">Metal-binding</keyword>
<feature type="compositionally biased region" description="Basic residues" evidence="7">
    <location>
        <begin position="603"/>
        <end position="612"/>
    </location>
</feature>
<protein>
    <submittedName>
        <fullName evidence="9">Zinc finger CCCH domain-containing protein</fullName>
    </submittedName>
</protein>
<feature type="region of interest" description="Disordered" evidence="7">
    <location>
        <begin position="1654"/>
        <end position="1681"/>
    </location>
</feature>
<keyword evidence="2" id="KW-0677">Repeat</keyword>
<dbReference type="GO" id="GO:0003677">
    <property type="term" value="F:DNA binding"/>
    <property type="evidence" value="ECO:0007669"/>
    <property type="project" value="UniProtKB-KW"/>
</dbReference>
<evidence type="ECO:0000313" key="10">
    <source>
        <dbReference type="Proteomes" id="UP000241394"/>
    </source>
</evidence>
<dbReference type="OrthoDB" id="3247158at2759"/>
<feature type="region of interest" description="Disordered" evidence="7">
    <location>
        <begin position="1"/>
        <end position="83"/>
    </location>
</feature>
<keyword evidence="5" id="KW-0238">DNA-binding</keyword>
<feature type="compositionally biased region" description="Pro residues" evidence="7">
    <location>
        <begin position="12"/>
        <end position="26"/>
    </location>
</feature>
<feature type="compositionally biased region" description="Polar residues" evidence="7">
    <location>
        <begin position="1411"/>
        <end position="1439"/>
    </location>
</feature>
<feature type="compositionally biased region" description="Polar residues" evidence="7">
    <location>
        <begin position="481"/>
        <end position="502"/>
    </location>
</feature>
<name>A0A2R6Q136_ACTCC</name>
<keyword evidence="10" id="KW-1185">Reference proteome</keyword>
<feature type="domain" description="C3H1-type" evidence="8">
    <location>
        <begin position="1836"/>
        <end position="1862"/>
    </location>
</feature>
<evidence type="ECO:0000256" key="6">
    <source>
        <dbReference type="PROSITE-ProRule" id="PRU00723"/>
    </source>
</evidence>
<feature type="compositionally biased region" description="Polar residues" evidence="7">
    <location>
        <begin position="1020"/>
        <end position="1029"/>
    </location>
</feature>
<feature type="zinc finger region" description="C3H1-type" evidence="6">
    <location>
        <begin position="1836"/>
        <end position="1862"/>
    </location>
</feature>
<feature type="compositionally biased region" description="Pro residues" evidence="7">
    <location>
        <begin position="38"/>
        <end position="64"/>
    </location>
</feature>
<organism evidence="9 10">
    <name type="scientific">Actinidia chinensis var. chinensis</name>
    <name type="common">Chinese soft-hair kiwi</name>
    <dbReference type="NCBI Taxonomy" id="1590841"/>
    <lineage>
        <taxon>Eukaryota</taxon>
        <taxon>Viridiplantae</taxon>
        <taxon>Streptophyta</taxon>
        <taxon>Embryophyta</taxon>
        <taxon>Tracheophyta</taxon>
        <taxon>Spermatophyta</taxon>
        <taxon>Magnoliopsida</taxon>
        <taxon>eudicotyledons</taxon>
        <taxon>Gunneridae</taxon>
        <taxon>Pentapetalae</taxon>
        <taxon>asterids</taxon>
        <taxon>Ericales</taxon>
        <taxon>Actinidiaceae</taxon>
        <taxon>Actinidia</taxon>
    </lineage>
</organism>
<dbReference type="FunFam" id="4.10.1000.10:FF:000022">
    <property type="entry name" value="Zinc finger CCCH domain-containing protein 7"/>
    <property type="match status" value="1"/>
</dbReference>
<evidence type="ECO:0000313" key="9">
    <source>
        <dbReference type="EMBL" id="PSS00118.1"/>
    </source>
</evidence>
<accession>A0A2R6Q136</accession>
<dbReference type="GO" id="GO:0008270">
    <property type="term" value="F:zinc ion binding"/>
    <property type="evidence" value="ECO:0007669"/>
    <property type="project" value="UniProtKB-KW"/>
</dbReference>
<feature type="compositionally biased region" description="Basic and acidic residues" evidence="7">
    <location>
        <begin position="535"/>
        <end position="544"/>
    </location>
</feature>
<dbReference type="GO" id="GO:0005634">
    <property type="term" value="C:nucleus"/>
    <property type="evidence" value="ECO:0007669"/>
    <property type="project" value="UniProtKB-ARBA"/>
</dbReference>
<dbReference type="Proteomes" id="UP000241394">
    <property type="component" value="Chromosome LG21"/>
</dbReference>
<dbReference type="PANTHER" id="PTHR46156:SF1">
    <property type="entry name" value="ZINC FINGER CCCH DOMAIN-CONTAINING PROTEIN 3"/>
    <property type="match status" value="1"/>
</dbReference>
<feature type="domain" description="C3H1-type" evidence="8">
    <location>
        <begin position="1781"/>
        <end position="1810"/>
    </location>
</feature>
<evidence type="ECO:0000256" key="7">
    <source>
        <dbReference type="SAM" id="MobiDB-lite"/>
    </source>
</evidence>
<feature type="region of interest" description="Disordered" evidence="7">
    <location>
        <begin position="1336"/>
        <end position="1439"/>
    </location>
</feature>
<keyword evidence="4 6" id="KW-0862">Zinc</keyword>
<feature type="compositionally biased region" description="Low complexity" evidence="7">
    <location>
        <begin position="1659"/>
        <end position="1669"/>
    </location>
</feature>
<dbReference type="EMBL" id="NKQK01000021">
    <property type="protein sequence ID" value="PSS00118.1"/>
    <property type="molecule type" value="Genomic_DNA"/>
</dbReference>
<reference evidence="10" key="2">
    <citation type="journal article" date="2018" name="BMC Genomics">
        <title>A manually annotated Actinidia chinensis var. chinensis (kiwifruit) genome highlights the challenges associated with draft genomes and gene prediction in plants.</title>
        <authorList>
            <person name="Pilkington S.M."/>
            <person name="Crowhurst R."/>
            <person name="Hilario E."/>
            <person name="Nardozza S."/>
            <person name="Fraser L."/>
            <person name="Peng Y."/>
            <person name="Gunaseelan K."/>
            <person name="Simpson R."/>
            <person name="Tahir J."/>
            <person name="Deroles S.C."/>
            <person name="Templeton K."/>
            <person name="Luo Z."/>
            <person name="Davy M."/>
            <person name="Cheng C."/>
            <person name="McNeilage M."/>
            <person name="Scaglione D."/>
            <person name="Liu Y."/>
            <person name="Zhang Q."/>
            <person name="Datson P."/>
            <person name="De Silva N."/>
            <person name="Gardiner S.E."/>
            <person name="Bassett H."/>
            <person name="Chagne D."/>
            <person name="McCallum J."/>
            <person name="Dzierzon H."/>
            <person name="Deng C."/>
            <person name="Wang Y.Y."/>
            <person name="Barron L."/>
            <person name="Manako K."/>
            <person name="Bowen J."/>
            <person name="Foster T.M."/>
            <person name="Erridge Z.A."/>
            <person name="Tiffin H."/>
            <person name="Waite C.N."/>
            <person name="Davies K.M."/>
            <person name="Grierson E.P."/>
            <person name="Laing W.A."/>
            <person name="Kirk R."/>
            <person name="Chen X."/>
            <person name="Wood M."/>
            <person name="Montefiori M."/>
            <person name="Brummell D.A."/>
            <person name="Schwinn K.E."/>
            <person name="Catanach A."/>
            <person name="Fullerton C."/>
            <person name="Li D."/>
            <person name="Meiyalaghan S."/>
            <person name="Nieuwenhuizen N."/>
            <person name="Read N."/>
            <person name="Prakash R."/>
            <person name="Hunter D."/>
            <person name="Zhang H."/>
            <person name="McKenzie M."/>
            <person name="Knabel M."/>
            <person name="Harris A."/>
            <person name="Allan A.C."/>
            <person name="Gleave A."/>
            <person name="Chen A."/>
            <person name="Janssen B.J."/>
            <person name="Plunkett B."/>
            <person name="Ampomah-Dwamena C."/>
            <person name="Voogd C."/>
            <person name="Leif D."/>
            <person name="Lafferty D."/>
            <person name="Souleyre E.J.F."/>
            <person name="Varkonyi-Gasic E."/>
            <person name="Gambi F."/>
            <person name="Hanley J."/>
            <person name="Yao J.L."/>
            <person name="Cheung J."/>
            <person name="David K.M."/>
            <person name="Warren B."/>
            <person name="Marsh K."/>
            <person name="Snowden K.C."/>
            <person name="Lin-Wang K."/>
            <person name="Brian L."/>
            <person name="Martinez-Sanchez M."/>
            <person name="Wang M."/>
            <person name="Ileperuma N."/>
            <person name="Macnee N."/>
            <person name="Campin R."/>
            <person name="McAtee P."/>
            <person name="Drummond R.S.M."/>
            <person name="Espley R.V."/>
            <person name="Ireland H.S."/>
            <person name="Wu R."/>
            <person name="Atkinson R.G."/>
            <person name="Karunairetnam S."/>
            <person name="Bulley S."/>
            <person name="Chunkath S."/>
            <person name="Hanley Z."/>
            <person name="Storey R."/>
            <person name="Thrimawithana A.H."/>
            <person name="Thomson S."/>
            <person name="David C."/>
            <person name="Testolin R."/>
            <person name="Huang H."/>
            <person name="Hellens R.P."/>
            <person name="Schaffer R.J."/>
        </authorList>
    </citation>
    <scope>NUCLEOTIDE SEQUENCE [LARGE SCALE GENOMIC DNA]</scope>
    <source>
        <strain evidence="10">cv. Red5</strain>
    </source>
</reference>
<feature type="region of interest" description="Disordered" evidence="7">
    <location>
        <begin position="1212"/>
        <end position="1238"/>
    </location>
</feature>
<feature type="region of interest" description="Disordered" evidence="7">
    <location>
        <begin position="1455"/>
        <end position="1480"/>
    </location>
</feature>
<feature type="region of interest" description="Disordered" evidence="7">
    <location>
        <begin position="231"/>
        <end position="287"/>
    </location>
</feature>
<feature type="region of interest" description="Disordered" evidence="7">
    <location>
        <begin position="1020"/>
        <end position="1042"/>
    </location>
</feature>
<dbReference type="FunCoup" id="A0A2R6Q136">
    <property type="interactions" value="1189"/>
</dbReference>
<feature type="compositionally biased region" description="Polar residues" evidence="7">
    <location>
        <begin position="232"/>
        <end position="246"/>
    </location>
</feature>
<dbReference type="Gramene" id="PSS00118">
    <property type="protein sequence ID" value="PSS00118"/>
    <property type="gene ID" value="CEY00_Acc24085"/>
</dbReference>
<feature type="compositionally biased region" description="Polar residues" evidence="7">
    <location>
        <begin position="1363"/>
        <end position="1380"/>
    </location>
</feature>
<evidence type="ECO:0000256" key="1">
    <source>
        <dbReference type="ARBA" id="ARBA00022723"/>
    </source>
</evidence>
<comment type="caution">
    <text evidence="9">The sequence shown here is derived from an EMBL/GenBank/DDBJ whole genome shotgun (WGS) entry which is preliminary data.</text>
</comment>
<evidence type="ECO:0000256" key="2">
    <source>
        <dbReference type="ARBA" id="ARBA00022737"/>
    </source>
</evidence>
<evidence type="ECO:0000256" key="4">
    <source>
        <dbReference type="ARBA" id="ARBA00022833"/>
    </source>
</evidence>
<proteinExistence type="predicted"/>
<feature type="compositionally biased region" description="Basic and acidic residues" evidence="7">
    <location>
        <begin position="1392"/>
        <end position="1409"/>
    </location>
</feature>
<feature type="region of interest" description="Disordered" evidence="7">
    <location>
        <begin position="1499"/>
        <end position="1529"/>
    </location>
</feature>
<feature type="region of interest" description="Disordered" evidence="7">
    <location>
        <begin position="875"/>
        <end position="903"/>
    </location>
</feature>
<feature type="region of interest" description="Disordered" evidence="7">
    <location>
        <begin position="583"/>
        <end position="623"/>
    </location>
</feature>
<dbReference type="PANTHER" id="PTHR46156">
    <property type="entry name" value="CCCH ZINGC FINGER"/>
    <property type="match status" value="1"/>
</dbReference>
<keyword evidence="3 6" id="KW-0863">Zinc-finger</keyword>
<feature type="compositionally biased region" description="Basic and acidic residues" evidence="7">
    <location>
        <begin position="247"/>
        <end position="258"/>
    </location>
</feature>
<feature type="region of interest" description="Disordered" evidence="7">
    <location>
        <begin position="464"/>
        <end position="557"/>
    </location>
</feature>
<feature type="compositionally biased region" description="Polar residues" evidence="7">
    <location>
        <begin position="1291"/>
        <end position="1300"/>
    </location>
</feature>
<feature type="compositionally biased region" description="Basic residues" evidence="7">
    <location>
        <begin position="1911"/>
        <end position="1922"/>
    </location>
</feature>
<feature type="zinc finger region" description="C3H1-type" evidence="6">
    <location>
        <begin position="1885"/>
        <end position="1913"/>
    </location>
</feature>
<sequence>MEHPPFLHHPPRYVPLPHNPPLPLPATPSQDPNFFPLLPRPPPPPPPPPYHPLPPPPSPPPLHPHNPHHSQFTFPNHHRPIEDDRRLDFPRRSLPMVFDRSQFDENPFLDPPRLNRGPLGFDRGPAHHDHSPFRNRIHESPFRVSDNHSHRDDLEGSFRFRDDFMDGFKPSHVEEFLRGPTEGRNSGFDSNYRHIHDRNRYGSNSGGYSRGFTLGDSHIVSDRNISKDFGSNLGNYQSRHGSASNSDRIRDNREENRRWGHARPTPRRLSHAPVESDNNEFSNTDGIPVVSSRRVPCSYDSGKFSYRGSREGNHKFRQNPRKKIERKSVLDRIQFCKSYKRYRNDEQYFPSACSDDSGPNNFRGRGPFVHPDDQMAEDREGSPVELDVSFKSNALVAKAIVASSSHEVESNRNLTPISRNIRKFPEPVPDLLNLPLTILSDGPVKSNSSTFALDCPTISFENSKQLGDNAKDSSGGAVSGIGSQPCSRGTNGLPGSTAGSDKSGNTAGSGGTSSLRNRNKKKVISSISCVPSSQTEKKNFDPVRADSSMNSPPKLAGMTPVHNVDVQPSPNEVTAVSENNKANESTAAIVSETDGIDIDSGGSHRHNSKRTRTSSTQIVGSPSPLKITVGKGTIVTDRSVDLHAILNSDEGPSGLQNGSTFTGGFQVGDLGQQFFQNAPPLLLQNGLVKGCGEAKLSMGSSANTGFSSPEEIRIHGDPVNLCSTIQDMRNGSGSDNGLIGGQLKNTVTNIDAAGPGSEFNDDAVLPESVEFNELPRAVPSVEGNAIVSLSSAEETNIHESVIDSYGSNYYATTSSGSDNVPNNSQWLTLVSGIGFLDDNRKEACPDGTTVLLENITKEGPPEAWMPVRGNLRVGFGKGYSPKKRKDRDTHLDLSSPRTSGMPENAVNILHPVHTTVSCPVKDLSSVKNRKVCAPVSPSPMLSENQEDCVRASSLTFSMELLSNTDRGLMQSEDRVVNHDVVCSSRSPPCSESTSALRGNMEAGARDALVVMSEGFTDNASVFKQDSPSPSRLGYEQKEKDARATRTMNNQIDSFDTERGGSAETVAAAMTPEPGMLHIETVQQRNPSETQTSETDQWQPLTDMEYEGDPLVNGASTTSLHNETAESVPDKLSNMDSTCILSVVTGSQMFNSKISGQGSNEKVCEDTRKQDENLVFEGISLSCSLNAALKNSTINKKSCDSVGSVSSVKPKFGPQDTINASHSLNSVSGSGRKNPLTSPVPRVFPGHPSLKKTAPSSQIAASRTWHRSGNAYASSHLGKNSYPNAAPPQGQPARNTAKDQNSSYIRKGNSLVRKPPVTAAPNVSHAVSSSVYRLNSTAMDETKKRTGLNTALERPKTPPLPCSTKLSNYTTFSSGNGTSSPLADPTANGCSETKSDPLQHKDMDLPKPSEEAPNSSGTHGNETGQINNNETQSVQEDGNSVSIKSKQIVYVKRKSNQLVATSSSSDRSLQKTDKTEALSSDSYYKRRKNQIIRKLSQVIEKVSSPNERKRDPPATTNSFSRRRSDKGIGKTYKPSKFSLVWTLRDAESLKKGNTLIRHVWPHLFPWKRATHWRSLMHISPSIFNNNSLSTISRKLLLSRKRETVYTRSTLGFSLRKSKVLSVGGSSLKWSKSIERNSKKANEEATLAVAAVEKKKRERNGAGTATATAGTKNRNRSSRKSVHSIELRPGERIFRVGSVRYKMDPTRRTLQRISDEELSNSVALQSGKDVKKSSVPKRLLIGNDEYVRIGNGNQLIRDPKKRTRMLASEKVRWSLHTARLRLARKKKYCQFFTRFGKCNKDDGKCPYIHDPSKIAVCTKFLKGSCSDPNCKLTHKVIPERMQDCSYFLQGLCTNESCPYRHVNVNPNASVCEGFLRGYCADGNECRKKHSYVCPTFEERGICTQGSKCKLHHPKNQNKGKKKRPSATQKNTRGRYFGSNISECRTAVSEKHSTKNNDDIFCQEGKFADYIHLDFSDEEAEEINDPASERTISPDGDLTDMELDVDELIKPFNAIKRSMTIESVSS</sequence>
<feature type="compositionally biased region" description="Polar residues" evidence="7">
    <location>
        <begin position="1455"/>
        <end position="1466"/>
    </location>
</feature>
<evidence type="ECO:0000259" key="8">
    <source>
        <dbReference type="PROSITE" id="PS50103"/>
    </source>
</evidence>
<dbReference type="InParanoid" id="A0A2R6Q136"/>
<dbReference type="InterPro" id="IPR000571">
    <property type="entry name" value="Znf_CCCH"/>
</dbReference>
<reference evidence="9 10" key="1">
    <citation type="submission" date="2017-07" db="EMBL/GenBank/DDBJ databases">
        <title>An improved, manually edited Actinidia chinensis var. chinensis (kiwifruit) genome highlights the challenges associated with draft genomes and gene prediction in plants.</title>
        <authorList>
            <person name="Pilkington S."/>
            <person name="Crowhurst R."/>
            <person name="Hilario E."/>
            <person name="Nardozza S."/>
            <person name="Fraser L."/>
            <person name="Peng Y."/>
            <person name="Gunaseelan K."/>
            <person name="Simpson R."/>
            <person name="Tahir J."/>
            <person name="Deroles S."/>
            <person name="Templeton K."/>
            <person name="Luo Z."/>
            <person name="Davy M."/>
            <person name="Cheng C."/>
            <person name="Mcneilage M."/>
            <person name="Scaglione D."/>
            <person name="Liu Y."/>
            <person name="Zhang Q."/>
            <person name="Datson P."/>
            <person name="De Silva N."/>
            <person name="Gardiner S."/>
            <person name="Bassett H."/>
            <person name="Chagne D."/>
            <person name="Mccallum J."/>
            <person name="Dzierzon H."/>
            <person name="Deng C."/>
            <person name="Wang Y.-Y."/>
            <person name="Barron N."/>
            <person name="Manako K."/>
            <person name="Bowen J."/>
            <person name="Foster T."/>
            <person name="Erridge Z."/>
            <person name="Tiffin H."/>
            <person name="Waite C."/>
            <person name="Davies K."/>
            <person name="Grierson E."/>
            <person name="Laing W."/>
            <person name="Kirk R."/>
            <person name="Chen X."/>
            <person name="Wood M."/>
            <person name="Montefiori M."/>
            <person name="Brummell D."/>
            <person name="Schwinn K."/>
            <person name="Catanach A."/>
            <person name="Fullerton C."/>
            <person name="Li D."/>
            <person name="Meiyalaghan S."/>
            <person name="Nieuwenhuizen N."/>
            <person name="Read N."/>
            <person name="Prakash R."/>
            <person name="Hunter D."/>
            <person name="Zhang H."/>
            <person name="Mckenzie M."/>
            <person name="Knabel M."/>
            <person name="Harris A."/>
            <person name="Allan A."/>
            <person name="Chen A."/>
            <person name="Janssen B."/>
            <person name="Plunkett B."/>
            <person name="Dwamena C."/>
            <person name="Voogd C."/>
            <person name="Leif D."/>
            <person name="Lafferty D."/>
            <person name="Souleyre E."/>
            <person name="Varkonyi-Gasic E."/>
            <person name="Gambi F."/>
            <person name="Hanley J."/>
            <person name="Yao J.-L."/>
            <person name="Cheung J."/>
            <person name="David K."/>
            <person name="Warren B."/>
            <person name="Marsh K."/>
            <person name="Snowden K."/>
            <person name="Lin-Wang K."/>
            <person name="Brian L."/>
            <person name="Martinez-Sanchez M."/>
            <person name="Wang M."/>
            <person name="Ileperuma N."/>
            <person name="Macnee N."/>
            <person name="Campin R."/>
            <person name="Mcatee P."/>
            <person name="Drummond R."/>
            <person name="Espley R."/>
            <person name="Ireland H."/>
            <person name="Wu R."/>
            <person name="Atkinson R."/>
            <person name="Karunairetnam S."/>
            <person name="Bulley S."/>
            <person name="Chunkath S."/>
            <person name="Hanley Z."/>
            <person name="Storey R."/>
            <person name="Thrimawithana A."/>
            <person name="Thomson S."/>
            <person name="David C."/>
            <person name="Testolin R."/>
        </authorList>
    </citation>
    <scope>NUCLEOTIDE SEQUENCE [LARGE SCALE GENOMIC DNA]</scope>
    <source>
        <strain evidence="10">cv. Red5</strain>
        <tissue evidence="9">Young leaf</tissue>
    </source>
</reference>
<feature type="compositionally biased region" description="Polar residues" evidence="7">
    <location>
        <begin position="525"/>
        <end position="534"/>
    </location>
</feature>
<dbReference type="FunFam" id="4.10.1000.10:FF:000008">
    <property type="entry name" value="zinc finger CCCH domain-containing protein 3"/>
    <property type="match status" value="1"/>
</dbReference>
<gene>
    <name evidence="9" type="ORF">CEY00_Acc24085</name>
</gene>
<evidence type="ECO:0000256" key="3">
    <source>
        <dbReference type="ARBA" id="ARBA00022771"/>
    </source>
</evidence>